<feature type="domain" description="Major facilitator superfamily (MFS) profile" evidence="6">
    <location>
        <begin position="29"/>
        <end position="448"/>
    </location>
</feature>
<dbReference type="RefSeq" id="WP_218153500.1">
    <property type="nucleotide sequence ID" value="NZ_FORP01000011.1"/>
</dbReference>
<protein>
    <submittedName>
        <fullName evidence="7">Predicted arabinose efflux permease, MFS family</fullName>
    </submittedName>
</protein>
<sequence>MDQAELRALSDRAARHVLNREGTGDGRKAGWLMISTILIEAWDLYAISFLLLFIRDELHPSPAMLGLASGAVQAGALLGAVFGGWIADRLGRRRVFLATMVLFVVLAVAQAFATNMWQLVLIRLLLGFPLGSDISTGYAYIMESMPKGKREVMGNRWQAMFGIGEIVAIIVVTIMYLSGVDHHLLWRIGLGLGAVPALVLLALRLDVPDTALALIQRGRFAQAKRVARQMFDDDLDMLPDQDYRIDRPRTRDFLKSIWSDRVRRRASVFAWISNAMQGAEFAAFGFYLPTILVITGVTGIAATNFVTAGIYVIATIGGFTAPIATPRIGHRGVARVGYGMAFVSLLLAALFLQVDWKPLVPLAAAGLMFGHYWDASNGMTIASMVAPSRYRATASGFGYIFVKLASFVSIFFFPIMFDALGVPLATVLVSLLSLTGFLAATYVLPEVYGYVEQETASERQAREGAP</sequence>
<dbReference type="PANTHER" id="PTHR23508">
    <property type="entry name" value="CARBOXYLIC ACID TRANSPORTER PROTEIN HOMOLOG"/>
    <property type="match status" value="1"/>
</dbReference>
<dbReference type="SUPFAM" id="SSF103473">
    <property type="entry name" value="MFS general substrate transporter"/>
    <property type="match status" value="1"/>
</dbReference>
<feature type="transmembrane region" description="Helical" evidence="5">
    <location>
        <begin position="161"/>
        <end position="178"/>
    </location>
</feature>
<accession>A0A1I3VLU6</accession>
<name>A0A1I3VLU6_9PSEU</name>
<feature type="transmembrane region" description="Helical" evidence="5">
    <location>
        <begin position="66"/>
        <end position="87"/>
    </location>
</feature>
<dbReference type="InterPro" id="IPR005829">
    <property type="entry name" value="Sugar_transporter_CS"/>
</dbReference>
<evidence type="ECO:0000313" key="8">
    <source>
        <dbReference type="Proteomes" id="UP000199025"/>
    </source>
</evidence>
<evidence type="ECO:0000256" key="4">
    <source>
        <dbReference type="ARBA" id="ARBA00023136"/>
    </source>
</evidence>
<keyword evidence="2 5" id="KW-0812">Transmembrane</keyword>
<organism evidence="7 8">
    <name type="scientific">Amycolatopsis sacchari</name>
    <dbReference type="NCBI Taxonomy" id="115433"/>
    <lineage>
        <taxon>Bacteria</taxon>
        <taxon>Bacillati</taxon>
        <taxon>Actinomycetota</taxon>
        <taxon>Actinomycetes</taxon>
        <taxon>Pseudonocardiales</taxon>
        <taxon>Pseudonocardiaceae</taxon>
        <taxon>Amycolatopsis</taxon>
    </lineage>
</organism>
<dbReference type="CDD" id="cd17316">
    <property type="entry name" value="MFS_SV2_like"/>
    <property type="match status" value="1"/>
</dbReference>
<dbReference type="EMBL" id="FORP01000011">
    <property type="protein sequence ID" value="SFJ95963.1"/>
    <property type="molecule type" value="Genomic_DNA"/>
</dbReference>
<dbReference type="GO" id="GO:0005886">
    <property type="term" value="C:plasma membrane"/>
    <property type="evidence" value="ECO:0007669"/>
    <property type="project" value="UniProtKB-SubCell"/>
</dbReference>
<feature type="transmembrane region" description="Helical" evidence="5">
    <location>
        <begin position="396"/>
        <end position="417"/>
    </location>
</feature>
<evidence type="ECO:0000313" key="7">
    <source>
        <dbReference type="EMBL" id="SFJ95963.1"/>
    </source>
</evidence>
<dbReference type="InterPro" id="IPR020846">
    <property type="entry name" value="MFS_dom"/>
</dbReference>
<dbReference type="InterPro" id="IPR036259">
    <property type="entry name" value="MFS_trans_sf"/>
</dbReference>
<feature type="transmembrane region" description="Helical" evidence="5">
    <location>
        <begin position="308"/>
        <end position="325"/>
    </location>
</feature>
<dbReference type="PROSITE" id="PS00217">
    <property type="entry name" value="SUGAR_TRANSPORT_2"/>
    <property type="match status" value="1"/>
</dbReference>
<dbReference type="PROSITE" id="PS00216">
    <property type="entry name" value="SUGAR_TRANSPORT_1"/>
    <property type="match status" value="1"/>
</dbReference>
<dbReference type="Pfam" id="PF00083">
    <property type="entry name" value="Sugar_tr"/>
    <property type="match status" value="1"/>
</dbReference>
<evidence type="ECO:0000256" key="5">
    <source>
        <dbReference type="SAM" id="Phobius"/>
    </source>
</evidence>
<feature type="transmembrane region" description="Helical" evidence="5">
    <location>
        <begin position="332"/>
        <end position="352"/>
    </location>
</feature>
<evidence type="ECO:0000256" key="2">
    <source>
        <dbReference type="ARBA" id="ARBA00022692"/>
    </source>
</evidence>
<keyword evidence="4 5" id="KW-0472">Membrane</keyword>
<evidence type="ECO:0000256" key="3">
    <source>
        <dbReference type="ARBA" id="ARBA00022989"/>
    </source>
</evidence>
<proteinExistence type="predicted"/>
<keyword evidence="3 5" id="KW-1133">Transmembrane helix</keyword>
<feature type="transmembrane region" description="Helical" evidence="5">
    <location>
        <begin position="184"/>
        <end position="203"/>
    </location>
</feature>
<feature type="transmembrane region" description="Helical" evidence="5">
    <location>
        <begin position="29"/>
        <end position="54"/>
    </location>
</feature>
<keyword evidence="8" id="KW-1185">Reference proteome</keyword>
<feature type="transmembrane region" description="Helical" evidence="5">
    <location>
        <begin position="281"/>
        <end position="302"/>
    </location>
</feature>
<dbReference type="GO" id="GO:0046943">
    <property type="term" value="F:carboxylic acid transmembrane transporter activity"/>
    <property type="evidence" value="ECO:0007669"/>
    <property type="project" value="TreeGrafter"/>
</dbReference>
<dbReference type="PROSITE" id="PS50850">
    <property type="entry name" value="MFS"/>
    <property type="match status" value="1"/>
</dbReference>
<dbReference type="Gene3D" id="1.20.1250.20">
    <property type="entry name" value="MFS general substrate transporter like domains"/>
    <property type="match status" value="1"/>
</dbReference>
<feature type="transmembrane region" description="Helical" evidence="5">
    <location>
        <begin position="94"/>
        <end position="113"/>
    </location>
</feature>
<feature type="transmembrane region" description="Helical" evidence="5">
    <location>
        <begin position="423"/>
        <end position="444"/>
    </location>
</feature>
<dbReference type="InterPro" id="IPR005828">
    <property type="entry name" value="MFS_sugar_transport-like"/>
</dbReference>
<dbReference type="PANTHER" id="PTHR23508:SF10">
    <property type="entry name" value="CARBOXYLIC ACID TRANSPORTER PROTEIN HOMOLOG"/>
    <property type="match status" value="1"/>
</dbReference>
<feature type="transmembrane region" description="Helical" evidence="5">
    <location>
        <begin position="358"/>
        <end position="375"/>
    </location>
</feature>
<evidence type="ECO:0000256" key="1">
    <source>
        <dbReference type="ARBA" id="ARBA00004651"/>
    </source>
</evidence>
<gene>
    <name evidence="7" type="ORF">SAMN05421835_11185</name>
</gene>
<feature type="transmembrane region" description="Helical" evidence="5">
    <location>
        <begin position="119"/>
        <end position="141"/>
    </location>
</feature>
<dbReference type="Proteomes" id="UP000199025">
    <property type="component" value="Unassembled WGS sequence"/>
</dbReference>
<dbReference type="STRING" id="115433.SAMN05421835_11185"/>
<dbReference type="AlphaFoldDB" id="A0A1I3VLU6"/>
<reference evidence="7 8" key="1">
    <citation type="submission" date="2016-10" db="EMBL/GenBank/DDBJ databases">
        <authorList>
            <person name="de Groot N.N."/>
        </authorList>
    </citation>
    <scope>NUCLEOTIDE SEQUENCE [LARGE SCALE GENOMIC DNA]</scope>
    <source>
        <strain evidence="7 8">DSM 44468</strain>
    </source>
</reference>
<evidence type="ECO:0000259" key="6">
    <source>
        <dbReference type="PROSITE" id="PS50850"/>
    </source>
</evidence>
<comment type="subcellular location">
    <subcellularLocation>
        <location evidence="1">Cell membrane</location>
        <topology evidence="1">Multi-pass membrane protein</topology>
    </subcellularLocation>
</comment>